<reference evidence="9 10" key="1">
    <citation type="submission" date="2024-07" db="EMBL/GenBank/DDBJ databases">
        <authorList>
            <person name="Thanompreechachai J."/>
            <person name="Duangmal K."/>
        </authorList>
    </citation>
    <scope>NUCLEOTIDE SEQUENCE [LARGE SCALE GENOMIC DNA]</scope>
    <source>
        <strain evidence="9 10">KCTC 19886</strain>
    </source>
</reference>
<keyword evidence="2 7" id="KW-0813">Transport</keyword>
<keyword evidence="5 7" id="KW-1133">Transmembrane helix</keyword>
<evidence type="ECO:0000256" key="5">
    <source>
        <dbReference type="ARBA" id="ARBA00022989"/>
    </source>
</evidence>
<feature type="transmembrane region" description="Helical" evidence="7">
    <location>
        <begin position="293"/>
        <end position="317"/>
    </location>
</feature>
<keyword evidence="3" id="KW-1003">Cell membrane</keyword>
<feature type="transmembrane region" description="Helical" evidence="7">
    <location>
        <begin position="37"/>
        <end position="60"/>
    </location>
</feature>
<feature type="transmembrane region" description="Helical" evidence="7">
    <location>
        <begin position="134"/>
        <end position="155"/>
    </location>
</feature>
<feature type="domain" description="ABC transmembrane type-1" evidence="8">
    <location>
        <begin position="97"/>
        <end position="314"/>
    </location>
</feature>
<dbReference type="EMBL" id="JBFNQN010000010">
    <property type="protein sequence ID" value="MEW9266073.1"/>
    <property type="molecule type" value="Genomic_DNA"/>
</dbReference>
<evidence type="ECO:0000256" key="1">
    <source>
        <dbReference type="ARBA" id="ARBA00004651"/>
    </source>
</evidence>
<gene>
    <name evidence="9" type="ORF">AB1207_15075</name>
</gene>
<dbReference type="PANTHER" id="PTHR30193:SF1">
    <property type="entry name" value="ABC TRANSPORTER PERMEASE PROTEIN YESP-RELATED"/>
    <property type="match status" value="1"/>
</dbReference>
<dbReference type="InterPro" id="IPR051393">
    <property type="entry name" value="ABC_transporter_permease"/>
</dbReference>
<dbReference type="InterPro" id="IPR035906">
    <property type="entry name" value="MetI-like_sf"/>
</dbReference>
<evidence type="ECO:0000259" key="8">
    <source>
        <dbReference type="PROSITE" id="PS50928"/>
    </source>
</evidence>
<keyword evidence="4 7" id="KW-0812">Transmembrane</keyword>
<name>A0ABV3P8W1_9ACTN</name>
<organism evidence="9 10">
    <name type="scientific">Kineococcus endophyticus</name>
    <dbReference type="NCBI Taxonomy" id="1181883"/>
    <lineage>
        <taxon>Bacteria</taxon>
        <taxon>Bacillati</taxon>
        <taxon>Actinomycetota</taxon>
        <taxon>Actinomycetes</taxon>
        <taxon>Kineosporiales</taxon>
        <taxon>Kineosporiaceae</taxon>
        <taxon>Kineococcus</taxon>
    </lineage>
</organism>
<dbReference type="InterPro" id="IPR000515">
    <property type="entry name" value="MetI-like"/>
</dbReference>
<dbReference type="CDD" id="cd06261">
    <property type="entry name" value="TM_PBP2"/>
    <property type="match status" value="1"/>
</dbReference>
<evidence type="ECO:0000256" key="3">
    <source>
        <dbReference type="ARBA" id="ARBA00022475"/>
    </source>
</evidence>
<dbReference type="PROSITE" id="PS50928">
    <property type="entry name" value="ABC_TM1"/>
    <property type="match status" value="1"/>
</dbReference>
<evidence type="ECO:0000313" key="9">
    <source>
        <dbReference type="EMBL" id="MEW9266073.1"/>
    </source>
</evidence>
<proteinExistence type="inferred from homology"/>
<evidence type="ECO:0000313" key="10">
    <source>
        <dbReference type="Proteomes" id="UP001555826"/>
    </source>
</evidence>
<evidence type="ECO:0000256" key="2">
    <source>
        <dbReference type="ARBA" id="ARBA00022448"/>
    </source>
</evidence>
<feature type="transmembrane region" description="Helical" evidence="7">
    <location>
        <begin position="227"/>
        <end position="252"/>
    </location>
</feature>
<evidence type="ECO:0000256" key="7">
    <source>
        <dbReference type="RuleBase" id="RU363032"/>
    </source>
</evidence>
<dbReference type="SUPFAM" id="SSF160964">
    <property type="entry name" value="MalF N-terminal region-like"/>
    <property type="match status" value="1"/>
</dbReference>
<keyword evidence="10" id="KW-1185">Reference proteome</keyword>
<evidence type="ECO:0000256" key="6">
    <source>
        <dbReference type="ARBA" id="ARBA00023136"/>
    </source>
</evidence>
<evidence type="ECO:0000256" key="4">
    <source>
        <dbReference type="ARBA" id="ARBA00022692"/>
    </source>
</evidence>
<comment type="similarity">
    <text evidence="7">Belongs to the binding-protein-dependent transport system permease family.</text>
</comment>
<feature type="transmembrane region" description="Helical" evidence="7">
    <location>
        <begin position="101"/>
        <end position="122"/>
    </location>
</feature>
<dbReference type="Pfam" id="PF00528">
    <property type="entry name" value="BPD_transp_1"/>
    <property type="match status" value="1"/>
</dbReference>
<protein>
    <submittedName>
        <fullName evidence="9">Sugar ABC transporter permease</fullName>
    </submittedName>
</protein>
<dbReference type="Gene3D" id="1.10.3720.10">
    <property type="entry name" value="MetI-like"/>
    <property type="match status" value="1"/>
</dbReference>
<dbReference type="SUPFAM" id="SSF161098">
    <property type="entry name" value="MetI-like"/>
    <property type="match status" value="1"/>
</dbReference>
<comment type="caution">
    <text evidence="9">The sequence shown here is derived from an EMBL/GenBank/DDBJ whole genome shotgun (WGS) entry which is preliminary data.</text>
</comment>
<accession>A0ABV3P8W1</accession>
<keyword evidence="6 7" id="KW-0472">Membrane</keyword>
<dbReference type="RefSeq" id="WP_367639202.1">
    <property type="nucleotide sequence ID" value="NZ_JBFNQN010000010.1"/>
</dbReference>
<sequence>MFPATGRTTTDPPRLRAGVLEVRRTGPRLSPRDRRRLWTGLAFVSPWIVGVVVFVVYPVVYSFVVSLTRYSGMNSPDFVGFTNYVSAAVDPLVRTSIGNTLLYAVVAVPCSLLVALVVAIAMNQDLREVRWYRTALYIPSLVPTFALGFIFIVFVNPQFGVVNQVLRVFGAGDVNLLGDPRTIKFVIVAMAQLAAGNAALIFLAGLRAVPPTLYEAARVDGAGPVRQFLSITLPLISPVILFNLITGISSALQIFTEGYVVSAGVSDAVGGPDNGTLFYMLYVYRNAFSYASLGYASALAFLLFVVGVTLSALVYVLSKRFVNYDLDAG</sequence>
<feature type="transmembrane region" description="Helical" evidence="7">
    <location>
        <begin position="185"/>
        <end position="206"/>
    </location>
</feature>
<dbReference type="Proteomes" id="UP001555826">
    <property type="component" value="Unassembled WGS sequence"/>
</dbReference>
<comment type="subcellular location">
    <subcellularLocation>
        <location evidence="1 7">Cell membrane</location>
        <topology evidence="1 7">Multi-pass membrane protein</topology>
    </subcellularLocation>
</comment>
<dbReference type="PANTHER" id="PTHR30193">
    <property type="entry name" value="ABC TRANSPORTER PERMEASE PROTEIN"/>
    <property type="match status" value="1"/>
</dbReference>